<protein>
    <submittedName>
        <fullName evidence="1">Phosphoglycerate mutase</fullName>
    </submittedName>
</protein>
<evidence type="ECO:0000313" key="2">
    <source>
        <dbReference type="Proteomes" id="UP000442105"/>
    </source>
</evidence>
<comment type="caution">
    <text evidence="1">The sequence shown here is derived from an EMBL/GenBank/DDBJ whole genome shotgun (WGS) entry which is preliminary data.</text>
</comment>
<sequence length="45" mass="5118">PVPFIIYYPGIEPDQVEEYDEVSCVSGSYGLLQLQDFMKAFMAIN</sequence>
<dbReference type="AlphaFoldDB" id="A0AA90ZKS4"/>
<dbReference type="Gene3D" id="3.40.720.10">
    <property type="entry name" value="Alkaline Phosphatase, subunit A"/>
    <property type="match status" value="1"/>
</dbReference>
<accession>A0AA90ZKS4</accession>
<feature type="non-terminal residue" evidence="1">
    <location>
        <position position="1"/>
    </location>
</feature>
<organism evidence="1 2">
    <name type="scientific">Segatella copri</name>
    <dbReference type="NCBI Taxonomy" id="165179"/>
    <lineage>
        <taxon>Bacteria</taxon>
        <taxon>Pseudomonadati</taxon>
        <taxon>Bacteroidota</taxon>
        <taxon>Bacteroidia</taxon>
        <taxon>Bacteroidales</taxon>
        <taxon>Prevotellaceae</taxon>
        <taxon>Segatella</taxon>
    </lineage>
</organism>
<proteinExistence type="predicted"/>
<evidence type="ECO:0000313" key="1">
    <source>
        <dbReference type="EMBL" id="MQN13112.1"/>
    </source>
</evidence>
<name>A0AA90ZKS4_9BACT</name>
<dbReference type="Proteomes" id="UP000442105">
    <property type="component" value="Unassembled WGS sequence"/>
</dbReference>
<reference evidence="2" key="1">
    <citation type="submission" date="2019-09" db="EMBL/GenBank/DDBJ databases">
        <title>Distinct polysaccharide growth profiles of human intestinal Prevotella copri isolates.</title>
        <authorList>
            <person name="Fehlner-Peach H."/>
            <person name="Magnabosco C."/>
            <person name="Raghavan V."/>
            <person name="Scher J.U."/>
            <person name="Tett A."/>
            <person name="Cox L.M."/>
            <person name="Gottsegen C."/>
            <person name="Watters A."/>
            <person name="Wiltshire- Gordon J.D."/>
            <person name="Segata N."/>
            <person name="Bonneau R."/>
            <person name="Littman D.R."/>
        </authorList>
    </citation>
    <scope>NUCLEOTIDE SEQUENCE [LARGE SCALE GENOMIC DNA]</scope>
    <source>
        <strain evidence="2">iAQ1179</strain>
    </source>
</reference>
<dbReference type="EMBL" id="VZCW01000258">
    <property type="protein sequence ID" value="MQN13112.1"/>
    <property type="molecule type" value="Genomic_DNA"/>
</dbReference>
<gene>
    <name evidence="1" type="ORF">F7D95_09875</name>
</gene>
<dbReference type="InterPro" id="IPR017850">
    <property type="entry name" value="Alkaline_phosphatase_core_sf"/>
</dbReference>